<keyword evidence="6 8" id="KW-0472">Membrane</keyword>
<dbReference type="InParanoid" id="A0A448YJT2"/>
<evidence type="ECO:0000256" key="1">
    <source>
        <dbReference type="ARBA" id="ARBA00004141"/>
    </source>
</evidence>
<keyword evidence="10" id="KW-1185">Reference proteome</keyword>
<evidence type="ECO:0000256" key="3">
    <source>
        <dbReference type="ARBA" id="ARBA00022496"/>
    </source>
</evidence>
<comment type="similarity">
    <text evidence="2">Belongs to the oxidase-dependent Fe transporter (OFeT) (TC 9.A.10.1) family.</text>
</comment>
<dbReference type="GO" id="GO:0015093">
    <property type="term" value="F:ferrous iron transmembrane transporter activity"/>
    <property type="evidence" value="ECO:0007669"/>
    <property type="project" value="TreeGrafter"/>
</dbReference>
<dbReference type="AlphaFoldDB" id="A0A448YJT2"/>
<feature type="transmembrane region" description="Helical" evidence="8">
    <location>
        <begin position="91"/>
        <end position="114"/>
    </location>
</feature>
<feature type="transmembrane region" description="Helical" evidence="8">
    <location>
        <begin position="55"/>
        <end position="79"/>
    </location>
</feature>
<dbReference type="GO" id="GO:0033573">
    <property type="term" value="C:high-affinity iron permease complex"/>
    <property type="evidence" value="ECO:0007669"/>
    <property type="project" value="InterPro"/>
</dbReference>
<feature type="transmembrane region" description="Helical" evidence="8">
    <location>
        <begin position="209"/>
        <end position="233"/>
    </location>
</feature>
<sequence length="394" mass="44367">MAADATSIFNVQVFFIVFRECLEAVIIISILLAFVKVSLGGDKNLKLKRRLYKQIWWGAITGIFICLCIGAGFIGAYYSLGKDLWAKSEDLWEGIFSIIATVLISIMGVAMLRINKMQRKWRIKIARALTTPPAEKWDRFKLSYIVKKYSLFILPFITTLREGLEAVVFVGGVGIGSPAKSFPLPVVCGLIAGIFIGWLLFYGGSTSSLQIFLCISTCVLYLIAAGLFSRAVWDFETNVFNRQTGGDASESGSGPGSYDIKKSVWHVNCCNPEIDNGWDVFNALLGWQNSATYGSVISYNVYWLALIVLLGLMLFQEKKGHLPFTKSFKLHHLNPMYYIKNKKKDELTEEEEQRLFAEAQQRLNENAQKLEEEEQLQKESSVRDETLIQPQSLA</sequence>
<evidence type="ECO:0000256" key="6">
    <source>
        <dbReference type="ARBA" id="ARBA00023136"/>
    </source>
</evidence>
<proteinExistence type="inferred from homology"/>
<dbReference type="Proteomes" id="UP000290900">
    <property type="component" value="Unassembled WGS sequence"/>
</dbReference>
<dbReference type="PANTHER" id="PTHR31632">
    <property type="entry name" value="IRON TRANSPORTER FTH1"/>
    <property type="match status" value="1"/>
</dbReference>
<evidence type="ECO:0000313" key="9">
    <source>
        <dbReference type="EMBL" id="VEU21151.1"/>
    </source>
</evidence>
<evidence type="ECO:0000256" key="5">
    <source>
        <dbReference type="ARBA" id="ARBA00022989"/>
    </source>
</evidence>
<keyword evidence="3" id="KW-0410">Iron transport</keyword>
<dbReference type="STRING" id="13370.A0A448YJT2"/>
<dbReference type="EMBL" id="CAACVR010000010">
    <property type="protein sequence ID" value="VEU21151.1"/>
    <property type="molecule type" value="Genomic_DNA"/>
</dbReference>
<keyword evidence="3" id="KW-0406">Ion transport</keyword>
<feature type="transmembrane region" description="Helical" evidence="8">
    <location>
        <begin position="182"/>
        <end position="202"/>
    </location>
</feature>
<feature type="transmembrane region" description="Helical" evidence="8">
    <location>
        <begin position="296"/>
        <end position="315"/>
    </location>
</feature>
<feature type="region of interest" description="Disordered" evidence="7">
    <location>
        <begin position="367"/>
        <end position="394"/>
    </location>
</feature>
<feature type="compositionally biased region" description="Basic and acidic residues" evidence="7">
    <location>
        <begin position="375"/>
        <end position="386"/>
    </location>
</feature>
<reference evidence="9 10" key="1">
    <citation type="submission" date="2018-12" db="EMBL/GenBank/DDBJ databases">
        <authorList>
            <person name="Tiukova I."/>
            <person name="Dainat J."/>
        </authorList>
    </citation>
    <scope>NUCLEOTIDE SEQUENCE [LARGE SCALE GENOMIC DNA]</scope>
</reference>
<gene>
    <name evidence="9" type="ORF">BRENAR_LOCUS1886</name>
</gene>
<feature type="transmembrane region" description="Helical" evidence="8">
    <location>
        <begin position="12"/>
        <end position="35"/>
    </location>
</feature>
<protein>
    <submittedName>
        <fullName evidence="9">DEKNAAC102039</fullName>
    </submittedName>
</protein>
<evidence type="ECO:0000256" key="8">
    <source>
        <dbReference type="SAM" id="Phobius"/>
    </source>
</evidence>
<feature type="transmembrane region" description="Helical" evidence="8">
    <location>
        <begin position="149"/>
        <end position="176"/>
    </location>
</feature>
<name>A0A448YJT2_BRENA</name>
<dbReference type="OrthoDB" id="4364at2759"/>
<keyword evidence="3" id="KW-0408">Iron</keyword>
<organism evidence="9 10">
    <name type="scientific">Brettanomyces naardenensis</name>
    <name type="common">Yeast</name>
    <dbReference type="NCBI Taxonomy" id="13370"/>
    <lineage>
        <taxon>Eukaryota</taxon>
        <taxon>Fungi</taxon>
        <taxon>Dikarya</taxon>
        <taxon>Ascomycota</taxon>
        <taxon>Saccharomycotina</taxon>
        <taxon>Pichiomycetes</taxon>
        <taxon>Pichiales</taxon>
        <taxon>Pichiaceae</taxon>
        <taxon>Brettanomyces</taxon>
    </lineage>
</organism>
<accession>A0A448YJT2</accession>
<keyword evidence="4 8" id="KW-0812">Transmembrane</keyword>
<evidence type="ECO:0000256" key="4">
    <source>
        <dbReference type="ARBA" id="ARBA00022692"/>
    </source>
</evidence>
<evidence type="ECO:0000256" key="7">
    <source>
        <dbReference type="SAM" id="MobiDB-lite"/>
    </source>
</evidence>
<dbReference type="FunCoup" id="A0A448YJT2">
    <property type="interactions" value="85"/>
</dbReference>
<keyword evidence="5 8" id="KW-1133">Transmembrane helix</keyword>
<evidence type="ECO:0000313" key="10">
    <source>
        <dbReference type="Proteomes" id="UP000290900"/>
    </source>
</evidence>
<dbReference type="PANTHER" id="PTHR31632:SF2">
    <property type="entry name" value="PLASMA MEMBRANE IRON PERMEASE"/>
    <property type="match status" value="1"/>
</dbReference>
<keyword evidence="3" id="KW-0813">Transport</keyword>
<comment type="subcellular location">
    <subcellularLocation>
        <location evidence="1">Membrane</location>
        <topology evidence="1">Multi-pass membrane protein</topology>
    </subcellularLocation>
</comment>
<evidence type="ECO:0000256" key="2">
    <source>
        <dbReference type="ARBA" id="ARBA00008333"/>
    </source>
</evidence>
<dbReference type="InterPro" id="IPR004923">
    <property type="entry name" value="FTR1/Fip1/EfeU"/>
</dbReference>
<dbReference type="Pfam" id="PF03239">
    <property type="entry name" value="FTR1"/>
    <property type="match status" value="1"/>
</dbReference>